<accession>A0A518HU56</accession>
<dbReference type="InterPro" id="IPR029016">
    <property type="entry name" value="GAF-like_dom_sf"/>
</dbReference>
<organism evidence="7 8">
    <name type="scientific">Stieleria neptunia</name>
    <dbReference type="NCBI Taxonomy" id="2527979"/>
    <lineage>
        <taxon>Bacteria</taxon>
        <taxon>Pseudomonadati</taxon>
        <taxon>Planctomycetota</taxon>
        <taxon>Planctomycetia</taxon>
        <taxon>Pirellulales</taxon>
        <taxon>Pirellulaceae</taxon>
        <taxon>Stieleria</taxon>
    </lineage>
</organism>
<keyword evidence="4" id="KW-0238">DNA-binding</keyword>
<feature type="domain" description="Sigma-54 factor interaction" evidence="6">
    <location>
        <begin position="220"/>
        <end position="449"/>
    </location>
</feature>
<dbReference type="InterPro" id="IPR003018">
    <property type="entry name" value="GAF"/>
</dbReference>
<dbReference type="PANTHER" id="PTHR32071:SF57">
    <property type="entry name" value="C4-DICARBOXYLATE TRANSPORT TRANSCRIPTIONAL REGULATORY PROTEIN DCTD"/>
    <property type="match status" value="1"/>
</dbReference>
<dbReference type="InterPro" id="IPR003593">
    <property type="entry name" value="AAA+_ATPase"/>
</dbReference>
<keyword evidence="2" id="KW-0067">ATP-binding</keyword>
<dbReference type="SMART" id="SM00382">
    <property type="entry name" value="AAA"/>
    <property type="match status" value="1"/>
</dbReference>
<gene>
    <name evidence="7" type="primary">fhlA_1</name>
    <name evidence="7" type="ORF">Enr13x_41980</name>
</gene>
<dbReference type="InterPro" id="IPR025662">
    <property type="entry name" value="Sigma_54_int_dom_ATP-bd_1"/>
</dbReference>
<dbReference type="AlphaFoldDB" id="A0A518HU56"/>
<dbReference type="GO" id="GO:0016829">
    <property type="term" value="F:lyase activity"/>
    <property type="evidence" value="ECO:0007669"/>
    <property type="project" value="UniProtKB-KW"/>
</dbReference>
<dbReference type="InterPro" id="IPR058031">
    <property type="entry name" value="AAA_lid_NorR"/>
</dbReference>
<dbReference type="GO" id="GO:0006355">
    <property type="term" value="P:regulation of DNA-templated transcription"/>
    <property type="evidence" value="ECO:0007669"/>
    <property type="project" value="InterPro"/>
</dbReference>
<dbReference type="Pfam" id="PF25601">
    <property type="entry name" value="AAA_lid_14"/>
    <property type="match status" value="1"/>
</dbReference>
<keyword evidence="8" id="KW-1185">Reference proteome</keyword>
<protein>
    <submittedName>
        <fullName evidence="7">Formate hydrogenlyase transcriptional activator</fullName>
    </submittedName>
</protein>
<dbReference type="InterPro" id="IPR002078">
    <property type="entry name" value="Sigma_54_int"/>
</dbReference>
<dbReference type="Gene3D" id="1.10.8.60">
    <property type="match status" value="1"/>
</dbReference>
<dbReference type="CDD" id="cd00009">
    <property type="entry name" value="AAA"/>
    <property type="match status" value="1"/>
</dbReference>
<evidence type="ECO:0000256" key="3">
    <source>
        <dbReference type="ARBA" id="ARBA00023015"/>
    </source>
</evidence>
<dbReference type="InterPro" id="IPR025943">
    <property type="entry name" value="Sigma_54_int_dom_ATP-bd_2"/>
</dbReference>
<dbReference type="InterPro" id="IPR027417">
    <property type="entry name" value="P-loop_NTPase"/>
</dbReference>
<proteinExistence type="predicted"/>
<dbReference type="Gene3D" id="1.10.10.60">
    <property type="entry name" value="Homeodomain-like"/>
    <property type="match status" value="1"/>
</dbReference>
<evidence type="ECO:0000259" key="6">
    <source>
        <dbReference type="PROSITE" id="PS50045"/>
    </source>
</evidence>
<dbReference type="RefSeq" id="WP_145388694.1">
    <property type="nucleotide sequence ID" value="NZ_CP037423.1"/>
</dbReference>
<evidence type="ECO:0000313" key="8">
    <source>
        <dbReference type="Proteomes" id="UP000319004"/>
    </source>
</evidence>
<dbReference type="PANTHER" id="PTHR32071">
    <property type="entry name" value="TRANSCRIPTIONAL REGULATORY PROTEIN"/>
    <property type="match status" value="1"/>
</dbReference>
<dbReference type="KEGG" id="snep:Enr13x_41980"/>
<dbReference type="FunFam" id="3.40.50.300:FF:000006">
    <property type="entry name" value="DNA-binding transcriptional regulator NtrC"/>
    <property type="match status" value="1"/>
</dbReference>
<keyword evidence="1" id="KW-0547">Nucleotide-binding</keyword>
<evidence type="ECO:0000256" key="1">
    <source>
        <dbReference type="ARBA" id="ARBA00022741"/>
    </source>
</evidence>
<dbReference type="Pfam" id="PF01590">
    <property type="entry name" value="GAF"/>
    <property type="match status" value="1"/>
</dbReference>
<name>A0A518HU56_9BACT</name>
<dbReference type="Gene3D" id="3.40.50.300">
    <property type="entry name" value="P-loop containing nucleotide triphosphate hydrolases"/>
    <property type="match status" value="1"/>
</dbReference>
<keyword evidence="7" id="KW-0456">Lyase</keyword>
<dbReference type="InterPro" id="IPR002197">
    <property type="entry name" value="HTH_Fis"/>
</dbReference>
<evidence type="ECO:0000256" key="4">
    <source>
        <dbReference type="ARBA" id="ARBA00023125"/>
    </source>
</evidence>
<dbReference type="PRINTS" id="PR01590">
    <property type="entry name" value="HTHFIS"/>
</dbReference>
<dbReference type="Gene3D" id="3.30.450.40">
    <property type="match status" value="1"/>
</dbReference>
<dbReference type="Proteomes" id="UP000319004">
    <property type="component" value="Chromosome"/>
</dbReference>
<dbReference type="OrthoDB" id="9807827at2"/>
<evidence type="ECO:0000313" key="7">
    <source>
        <dbReference type="EMBL" id="QDV44333.1"/>
    </source>
</evidence>
<dbReference type="SMART" id="SM00065">
    <property type="entry name" value="GAF"/>
    <property type="match status" value="1"/>
</dbReference>
<reference evidence="7 8" key="1">
    <citation type="submission" date="2019-03" db="EMBL/GenBank/DDBJ databases">
        <title>Deep-cultivation of Planctomycetes and their phenomic and genomic characterization uncovers novel biology.</title>
        <authorList>
            <person name="Wiegand S."/>
            <person name="Jogler M."/>
            <person name="Boedeker C."/>
            <person name="Pinto D."/>
            <person name="Vollmers J."/>
            <person name="Rivas-Marin E."/>
            <person name="Kohn T."/>
            <person name="Peeters S.H."/>
            <person name="Heuer A."/>
            <person name="Rast P."/>
            <person name="Oberbeckmann S."/>
            <person name="Bunk B."/>
            <person name="Jeske O."/>
            <person name="Meyerdierks A."/>
            <person name="Storesund J.E."/>
            <person name="Kallscheuer N."/>
            <person name="Luecker S."/>
            <person name="Lage O.M."/>
            <person name="Pohl T."/>
            <person name="Merkel B.J."/>
            <person name="Hornburger P."/>
            <person name="Mueller R.-W."/>
            <person name="Bruemmer F."/>
            <person name="Labrenz M."/>
            <person name="Spormann A.M."/>
            <person name="Op den Camp H."/>
            <person name="Overmann J."/>
            <person name="Amann R."/>
            <person name="Jetten M.S.M."/>
            <person name="Mascher T."/>
            <person name="Medema M.H."/>
            <person name="Devos D.P."/>
            <person name="Kaster A.-K."/>
            <person name="Ovreas L."/>
            <person name="Rohde M."/>
            <person name="Galperin M.Y."/>
            <person name="Jogler C."/>
        </authorList>
    </citation>
    <scope>NUCLEOTIDE SEQUENCE [LARGE SCALE GENOMIC DNA]</scope>
    <source>
        <strain evidence="7 8">Enr13</strain>
    </source>
</reference>
<dbReference type="GO" id="GO:0005524">
    <property type="term" value="F:ATP binding"/>
    <property type="evidence" value="ECO:0007669"/>
    <property type="project" value="UniProtKB-KW"/>
</dbReference>
<dbReference type="PROSITE" id="PS00676">
    <property type="entry name" value="SIGMA54_INTERACT_2"/>
    <property type="match status" value="1"/>
</dbReference>
<evidence type="ECO:0000256" key="2">
    <source>
        <dbReference type="ARBA" id="ARBA00022840"/>
    </source>
</evidence>
<evidence type="ECO:0000256" key="5">
    <source>
        <dbReference type="ARBA" id="ARBA00023163"/>
    </source>
</evidence>
<dbReference type="PROSITE" id="PS00675">
    <property type="entry name" value="SIGMA54_INTERACT_1"/>
    <property type="match status" value="1"/>
</dbReference>
<dbReference type="Pfam" id="PF00158">
    <property type="entry name" value="Sigma54_activat"/>
    <property type="match status" value="1"/>
</dbReference>
<dbReference type="PROSITE" id="PS50045">
    <property type="entry name" value="SIGMA54_INTERACT_4"/>
    <property type="match status" value="1"/>
</dbReference>
<dbReference type="SUPFAM" id="SSF55781">
    <property type="entry name" value="GAF domain-like"/>
    <property type="match status" value="1"/>
</dbReference>
<dbReference type="EMBL" id="CP037423">
    <property type="protein sequence ID" value="QDV44333.1"/>
    <property type="molecule type" value="Genomic_DNA"/>
</dbReference>
<dbReference type="GO" id="GO:0043565">
    <property type="term" value="F:sequence-specific DNA binding"/>
    <property type="evidence" value="ECO:0007669"/>
    <property type="project" value="InterPro"/>
</dbReference>
<keyword evidence="3" id="KW-0805">Transcription regulation</keyword>
<sequence>MLGDKTPLIDQPKTLLLEMAQRLQVNDALKLIVDHIAASPAVALVRIWLIRPGAGCETCPLRQECPDQTQCLHLVASGGASVVAPNRDLSRTDGAFRRFPIGVRKVGRIAATGEPLEVGNLAGEPDWLVHPDWAHSEGIRGFAGQPLVYRGEVLGVLAVFSRTTINDEDLDWLRTIANHAAASLANASAWEEIESLRRRLEMENDYLQEEVRTRNAFGDMVGKSAALQKVAEQIELVAPTDSTVLVTGESGTGKELVAREIHRRSARSDRPLIKVNCAAIPRELYDSEFFGHTKGSFTGAVRDRIGRFELADGGTLFLDEIGEIPLDLQSKLLRVLQESELERVGEEQTRRVDVRIIAATNRDLEAESDAGRFRSDLYYRLSVFPIELPPLSHRKDDIPLLAEHLLAQLARKLGRPTPRLTKANVHDLQRYDWPGNVREFQHVLERAMITSKAGRLRFQLNSGLSASRQSSVNAAGAIEPADEQRVMTVAELRELETNNIRRALSQCNGKVSGAGGAAELLGMKPTTLASRIKSLGIAR</sequence>
<dbReference type="SUPFAM" id="SSF52540">
    <property type="entry name" value="P-loop containing nucleoside triphosphate hydrolases"/>
    <property type="match status" value="1"/>
</dbReference>
<keyword evidence="5" id="KW-0804">Transcription</keyword>